<dbReference type="EMBL" id="JAPTMY010000018">
    <property type="protein sequence ID" value="MCZ0858216.1"/>
    <property type="molecule type" value="Genomic_DNA"/>
</dbReference>
<dbReference type="Gene3D" id="3.40.50.2300">
    <property type="match status" value="1"/>
</dbReference>
<evidence type="ECO:0000256" key="2">
    <source>
        <dbReference type="ARBA" id="ARBA00023125"/>
    </source>
</evidence>
<dbReference type="InterPro" id="IPR039420">
    <property type="entry name" value="WalR-like"/>
</dbReference>
<dbReference type="PROSITE" id="PS50110">
    <property type="entry name" value="RESPONSE_REGULATORY"/>
    <property type="match status" value="1"/>
</dbReference>
<feature type="modified residue" description="4-aspartylphosphate" evidence="3">
    <location>
        <position position="71"/>
    </location>
</feature>
<accession>A0ABT4I916</accession>
<keyword evidence="2" id="KW-0238">DNA-binding</keyword>
<dbReference type="InterPro" id="IPR001789">
    <property type="entry name" value="Sig_transdc_resp-reg_receiver"/>
</dbReference>
<dbReference type="Proteomes" id="UP001072034">
    <property type="component" value="Unassembled WGS sequence"/>
</dbReference>
<comment type="caution">
    <text evidence="6">The sequence shown here is derived from an EMBL/GenBank/DDBJ whole genome shotgun (WGS) entry which is preliminary data.</text>
</comment>
<feature type="domain" description="Response regulatory" evidence="5">
    <location>
        <begin position="20"/>
        <end position="139"/>
    </location>
</feature>
<dbReference type="CDD" id="cd06170">
    <property type="entry name" value="LuxR_C_like"/>
    <property type="match status" value="1"/>
</dbReference>
<evidence type="ECO:0000256" key="3">
    <source>
        <dbReference type="PROSITE-ProRule" id="PRU00169"/>
    </source>
</evidence>
<organism evidence="6 7">
    <name type="scientific">Actinomyces israelii</name>
    <dbReference type="NCBI Taxonomy" id="1659"/>
    <lineage>
        <taxon>Bacteria</taxon>
        <taxon>Bacillati</taxon>
        <taxon>Actinomycetota</taxon>
        <taxon>Actinomycetes</taxon>
        <taxon>Actinomycetales</taxon>
        <taxon>Actinomycetaceae</taxon>
        <taxon>Actinomyces</taxon>
    </lineage>
</organism>
<keyword evidence="1 3" id="KW-0597">Phosphoprotein</keyword>
<dbReference type="InterPro" id="IPR016032">
    <property type="entry name" value="Sig_transdc_resp-reg_C-effctor"/>
</dbReference>
<evidence type="ECO:0000259" key="5">
    <source>
        <dbReference type="PROSITE" id="PS50110"/>
    </source>
</evidence>
<dbReference type="PROSITE" id="PS50043">
    <property type="entry name" value="HTH_LUXR_2"/>
    <property type="match status" value="1"/>
</dbReference>
<dbReference type="Pfam" id="PF00072">
    <property type="entry name" value="Response_reg"/>
    <property type="match status" value="1"/>
</dbReference>
<feature type="domain" description="HTH luxR-type" evidence="4">
    <location>
        <begin position="163"/>
        <end position="228"/>
    </location>
</feature>
<dbReference type="InterPro" id="IPR058245">
    <property type="entry name" value="NreC/VraR/RcsB-like_REC"/>
</dbReference>
<proteinExistence type="predicted"/>
<dbReference type="RefSeq" id="WP_268917652.1">
    <property type="nucleotide sequence ID" value="NZ_JAPTMY010000018.1"/>
</dbReference>
<dbReference type="SMART" id="SM00448">
    <property type="entry name" value="REC"/>
    <property type="match status" value="1"/>
</dbReference>
<dbReference type="CDD" id="cd17535">
    <property type="entry name" value="REC_NarL-like"/>
    <property type="match status" value="1"/>
</dbReference>
<dbReference type="Pfam" id="PF00196">
    <property type="entry name" value="GerE"/>
    <property type="match status" value="1"/>
</dbReference>
<keyword evidence="7" id="KW-1185">Reference proteome</keyword>
<evidence type="ECO:0000313" key="7">
    <source>
        <dbReference type="Proteomes" id="UP001072034"/>
    </source>
</evidence>
<evidence type="ECO:0000313" key="6">
    <source>
        <dbReference type="EMBL" id="MCZ0858216.1"/>
    </source>
</evidence>
<evidence type="ECO:0000256" key="1">
    <source>
        <dbReference type="ARBA" id="ARBA00022553"/>
    </source>
</evidence>
<dbReference type="PRINTS" id="PR00038">
    <property type="entry name" value="HTHLUXR"/>
</dbReference>
<dbReference type="InterPro" id="IPR000792">
    <property type="entry name" value="Tscrpt_reg_LuxR_C"/>
</dbReference>
<sequence>MQLSLTPRTTDGKLMGKRIRVLIVDDQLLLRRSLTTILESSGGIEVVGESGCGADAIKDALRLKPDVILMDIRMPGEIDGVEATRRIHLHPSVTGTKVCMLTVFSEDQKVVQALRNGAVGYITKDAPPEEVINAVRSLHLGHSVLPSEALSLALAQSPSTHAPTSIEEELTPRQAEVLALIATGMSNAEIEATLHITHSTLKSHVAALLKNLEARDRAQLVVAAYEGGLVQPRRSQTNIRKNQP</sequence>
<name>A0ABT4I916_9ACTO</name>
<dbReference type="SUPFAM" id="SSF46894">
    <property type="entry name" value="C-terminal effector domain of the bipartite response regulators"/>
    <property type="match status" value="1"/>
</dbReference>
<dbReference type="SUPFAM" id="SSF52172">
    <property type="entry name" value="CheY-like"/>
    <property type="match status" value="1"/>
</dbReference>
<evidence type="ECO:0000259" key="4">
    <source>
        <dbReference type="PROSITE" id="PS50043"/>
    </source>
</evidence>
<dbReference type="InterPro" id="IPR011006">
    <property type="entry name" value="CheY-like_superfamily"/>
</dbReference>
<reference evidence="6" key="1">
    <citation type="submission" date="2022-10" db="EMBL/GenBank/DDBJ databases">
        <title>Genome sequence of Actinomyces israelii ATCC 10048.</title>
        <authorList>
            <person name="Watt R.M."/>
            <person name="Tong W.M."/>
        </authorList>
    </citation>
    <scope>NUCLEOTIDE SEQUENCE</scope>
    <source>
        <strain evidence="6">ATCC 10048</strain>
    </source>
</reference>
<dbReference type="SMART" id="SM00421">
    <property type="entry name" value="HTH_LUXR"/>
    <property type="match status" value="1"/>
</dbReference>
<protein>
    <submittedName>
        <fullName evidence="6">Response regulator transcription factor</fullName>
    </submittedName>
</protein>
<gene>
    <name evidence="6" type="ORF">OHJ16_09195</name>
</gene>
<dbReference type="PANTHER" id="PTHR43214:SF43">
    <property type="entry name" value="TWO-COMPONENT RESPONSE REGULATOR"/>
    <property type="match status" value="1"/>
</dbReference>
<dbReference type="PANTHER" id="PTHR43214">
    <property type="entry name" value="TWO-COMPONENT RESPONSE REGULATOR"/>
    <property type="match status" value="1"/>
</dbReference>